<dbReference type="EMBL" id="UINC01005911">
    <property type="protein sequence ID" value="SVA24334.1"/>
    <property type="molecule type" value="Genomic_DNA"/>
</dbReference>
<dbReference type="GO" id="GO:0016811">
    <property type="term" value="F:hydrolase activity, acting on carbon-nitrogen (but not peptide) bonds, in linear amides"/>
    <property type="evidence" value="ECO:0007669"/>
    <property type="project" value="InterPro"/>
</dbReference>
<dbReference type="InterPro" id="IPR004304">
    <property type="entry name" value="FmdA_AmdA"/>
</dbReference>
<organism evidence="1">
    <name type="scientific">marine metagenome</name>
    <dbReference type="NCBI Taxonomy" id="408172"/>
    <lineage>
        <taxon>unclassified sequences</taxon>
        <taxon>metagenomes</taxon>
        <taxon>ecological metagenomes</taxon>
    </lineage>
</organism>
<protein>
    <recommendedName>
        <fullName evidence="2">Acetamidase</fullName>
    </recommendedName>
</protein>
<accession>A0A381U8N7</accession>
<dbReference type="Gene3D" id="3.10.28.20">
    <property type="entry name" value="Acetamidase/Formamidase-like domains"/>
    <property type="match status" value="1"/>
</dbReference>
<name>A0A381U8N7_9ZZZZ</name>
<reference evidence="1" key="1">
    <citation type="submission" date="2018-05" db="EMBL/GenBank/DDBJ databases">
        <authorList>
            <person name="Lanie J.A."/>
            <person name="Ng W.-L."/>
            <person name="Kazmierczak K.M."/>
            <person name="Andrzejewski T.M."/>
            <person name="Davidsen T.M."/>
            <person name="Wayne K.J."/>
            <person name="Tettelin H."/>
            <person name="Glass J.I."/>
            <person name="Rusch D."/>
            <person name="Podicherti R."/>
            <person name="Tsui H.-C.T."/>
            <person name="Winkler M.E."/>
        </authorList>
    </citation>
    <scope>NUCLEOTIDE SEQUENCE</scope>
</reference>
<feature type="non-terminal residue" evidence="1">
    <location>
        <position position="1"/>
    </location>
</feature>
<dbReference type="SUPFAM" id="SSF141130">
    <property type="entry name" value="Acetamidase/Formamidase-like"/>
    <property type="match status" value="1"/>
</dbReference>
<dbReference type="PANTHER" id="PTHR31891:SF1">
    <property type="entry name" value="FORMAMIDASE C869.04-RELATED"/>
    <property type="match status" value="1"/>
</dbReference>
<dbReference type="Pfam" id="PF03069">
    <property type="entry name" value="FmdA_AmdA"/>
    <property type="match status" value="2"/>
</dbReference>
<dbReference type="PANTHER" id="PTHR31891">
    <property type="entry name" value="FORMAMIDASE C869.04-RELATED"/>
    <property type="match status" value="1"/>
</dbReference>
<evidence type="ECO:0000313" key="1">
    <source>
        <dbReference type="EMBL" id="SVA24334.1"/>
    </source>
</evidence>
<gene>
    <name evidence="1" type="ORF">METZ01_LOCUS77188</name>
</gene>
<evidence type="ECO:0008006" key="2">
    <source>
        <dbReference type="Google" id="ProtNLM"/>
    </source>
</evidence>
<dbReference type="AlphaFoldDB" id="A0A381U8N7"/>
<dbReference type="Gene3D" id="2.60.120.580">
    <property type="entry name" value="Acetamidase/Formamidase-like domains"/>
    <property type="match status" value="2"/>
</dbReference>
<sequence length="356" mass="38489">VITRTHERAPFSNLGTHAALIFTVLAITAVTAHTLVAQQNVTYELPLSAENIHWGFYDASLEPVVTIRSGDRVYFENLLARGLDRLRLAGISEDRFLPSMLNVEEQETVRVGSHPLNGPVYVEGAEVGDVLEVRLIDIGFLADYGVSGFLPGGGTLPMDFPSAALRAFEIDTINGTITMTGVEGIEIPARPFFGSIGVAPPLLRGRINSTAPGYHVGNLDNKDLVEGTTLFMPVHVDGALLSIGDGHAAQGDGEVTGTAIEASLYGTIEVILHKDRTLQWPRAETPTHYISMGLDPDLDEAARMATREMVRFLVEDKGMEPGDAYILCSVALNLRITQLVDGTKGVHGMLSKDLFR</sequence>
<proteinExistence type="predicted"/>